<dbReference type="Proteomes" id="UP000594262">
    <property type="component" value="Unplaced"/>
</dbReference>
<dbReference type="PANTHER" id="PTHR15857">
    <property type="entry name" value="COMM DOMAIN CONTAINING PROTEIN 2"/>
    <property type="match status" value="1"/>
</dbReference>
<dbReference type="OrthoDB" id="10257479at2759"/>
<dbReference type="Pfam" id="PF21672">
    <property type="entry name" value="COMM_HN"/>
    <property type="match status" value="1"/>
</dbReference>
<protein>
    <recommendedName>
        <fullName evidence="1">COMM domain-containing protein</fullName>
    </recommendedName>
</protein>
<dbReference type="PANTHER" id="PTHR15857:SF0">
    <property type="entry name" value="COMM DOMAIN-CONTAINING PROTEIN 2"/>
    <property type="match status" value="1"/>
</dbReference>
<dbReference type="InterPro" id="IPR017920">
    <property type="entry name" value="COMM"/>
</dbReference>
<dbReference type="EnsemblMetazoa" id="CLYHEMT006750.1">
    <property type="protein sequence ID" value="CLYHEMP006750.1"/>
    <property type="gene ID" value="CLYHEMG006750"/>
</dbReference>
<keyword evidence="3" id="KW-1185">Reference proteome</keyword>
<dbReference type="InterPro" id="IPR037354">
    <property type="entry name" value="Commd2"/>
</dbReference>
<dbReference type="Pfam" id="PF07258">
    <property type="entry name" value="COMM_domain"/>
    <property type="match status" value="1"/>
</dbReference>
<evidence type="ECO:0000259" key="1">
    <source>
        <dbReference type="PROSITE" id="PS51269"/>
    </source>
</evidence>
<dbReference type="AlphaFoldDB" id="A0A7M5V334"/>
<name>A0A7M5V334_9CNID</name>
<dbReference type="PROSITE" id="PS51269">
    <property type="entry name" value="COMM"/>
    <property type="match status" value="1"/>
</dbReference>
<reference evidence="2" key="1">
    <citation type="submission" date="2021-01" db="UniProtKB">
        <authorList>
            <consortium name="EnsemblMetazoa"/>
        </authorList>
    </citation>
    <scope>IDENTIFICATION</scope>
</reference>
<accession>A0A7M5V334</accession>
<proteinExistence type="predicted"/>
<evidence type="ECO:0000313" key="3">
    <source>
        <dbReference type="Proteomes" id="UP000594262"/>
    </source>
</evidence>
<dbReference type="CDD" id="cd04750">
    <property type="entry name" value="Commd2"/>
    <property type="match status" value="1"/>
</dbReference>
<organism evidence="2 3">
    <name type="scientific">Clytia hemisphaerica</name>
    <dbReference type="NCBI Taxonomy" id="252671"/>
    <lineage>
        <taxon>Eukaryota</taxon>
        <taxon>Metazoa</taxon>
        <taxon>Cnidaria</taxon>
        <taxon>Hydrozoa</taxon>
        <taxon>Hydroidolina</taxon>
        <taxon>Leptothecata</taxon>
        <taxon>Obeliida</taxon>
        <taxon>Clytiidae</taxon>
        <taxon>Clytia</taxon>
    </lineage>
</organism>
<evidence type="ECO:0000313" key="2">
    <source>
        <dbReference type="EnsemblMetazoa" id="CLYHEMP006750.1"/>
    </source>
</evidence>
<sequence length="200" mass="23137">MLLILTDEQKQHLTLVNQVDASVAKEFCRIAAEFIQNGINTKKYQMAAQKLELDAKLIAQCVEAIMYLLSESSKMFLVETDFKDSLLSLDLDEDVFNTLDEFYENNKQDIRKILSKMELSLPQYKNLEWRFDVQLATRMLTYQTTPQVMLKLHLNKGPGENDVTVLQTDPVNLVHMTQVLEEALNEIKTAHCRRIARNIK</sequence>
<feature type="domain" description="COMM" evidence="1">
    <location>
        <begin position="123"/>
        <end position="191"/>
    </location>
</feature>